<keyword evidence="6" id="KW-0808">Transferase</keyword>
<feature type="transmembrane region" description="Helical" evidence="14">
    <location>
        <begin position="6"/>
        <end position="37"/>
    </location>
</feature>
<evidence type="ECO:0000256" key="14">
    <source>
        <dbReference type="SAM" id="Phobius"/>
    </source>
</evidence>
<evidence type="ECO:0000256" key="6">
    <source>
        <dbReference type="ARBA" id="ARBA00022679"/>
    </source>
</evidence>
<feature type="domain" description="Glycosyltransferase 2-like" evidence="15">
    <location>
        <begin position="69"/>
        <end position="180"/>
    </location>
</feature>
<dbReference type="InterPro" id="IPR035518">
    <property type="entry name" value="DPG_synthase"/>
</dbReference>
<dbReference type="InterPro" id="IPR029044">
    <property type="entry name" value="Nucleotide-diphossugar_trans"/>
</dbReference>
<keyword evidence="9" id="KW-0735">Signal-anchor</keyword>
<sequence length="334" mass="37331">MDNVTKIIIFFASAFACSFILAVCILLIAISATYPVVKRSRKEKLFLDPNTGQFHKFPSIEDPHSIDLSVIVPAYNEQDRLPPMLDECTKFLEERSSHSKFLYEIIVVSDGSTDKTVDVAHKYSKKFGSDKVRVLELETNRGKGGAVRLGISSARGALILFADADGATKFSDLAKVEEAMTSILGCDYQKDASAAASKVGISIGSRAHLEEEAVANRSPFRDFLMHGFHFLVWLLAVRGVKDTQCGFKLFTRTAARQCFDSLHVERWAFDVELLYIAQCLKIPIAEVAVNWTEIDGSKIVPVWSWLQMGMDLGLIWLRYTIGAWKIKAQLPKEK</sequence>
<keyword evidence="7 14" id="KW-0812">Transmembrane</keyword>
<keyword evidence="17" id="KW-1185">Reference proteome</keyword>
<dbReference type="PANTHER" id="PTHR10859:SF91">
    <property type="entry name" value="DOLICHYL-PHOSPHATE BETA-GLUCOSYLTRANSFERASE"/>
    <property type="match status" value="1"/>
</dbReference>
<evidence type="ECO:0000256" key="3">
    <source>
        <dbReference type="ARBA" id="ARBA00006739"/>
    </source>
</evidence>
<dbReference type="FunFam" id="3.90.550.10:FF:000068">
    <property type="entry name" value="ALG5, dolichyl-phosphate beta-glucosyltransferase"/>
    <property type="match status" value="1"/>
</dbReference>
<proteinExistence type="inferred from homology"/>
<evidence type="ECO:0000256" key="9">
    <source>
        <dbReference type="ARBA" id="ARBA00022968"/>
    </source>
</evidence>
<dbReference type="AlphaFoldDB" id="A0A653C7H9"/>
<keyword evidence="8" id="KW-0256">Endoplasmic reticulum</keyword>
<dbReference type="Pfam" id="PF00535">
    <property type="entry name" value="Glycos_transf_2"/>
    <property type="match status" value="1"/>
</dbReference>
<accession>A0A653C7H9</accession>
<comment type="pathway">
    <text evidence="2">Protein modification; protein glycosylation.</text>
</comment>
<gene>
    <name evidence="16" type="ORF">CALMAC_LOCUS6832</name>
</gene>
<evidence type="ECO:0000256" key="13">
    <source>
        <dbReference type="ARBA" id="ARBA00070518"/>
    </source>
</evidence>
<evidence type="ECO:0000256" key="5">
    <source>
        <dbReference type="ARBA" id="ARBA00022676"/>
    </source>
</evidence>
<keyword evidence="10 14" id="KW-1133">Transmembrane helix</keyword>
<evidence type="ECO:0000256" key="10">
    <source>
        <dbReference type="ARBA" id="ARBA00022989"/>
    </source>
</evidence>
<keyword evidence="5" id="KW-0328">Glycosyltransferase</keyword>
<dbReference type="CDD" id="cd04188">
    <property type="entry name" value="DPG_synthase"/>
    <property type="match status" value="1"/>
</dbReference>
<dbReference type="InterPro" id="IPR001173">
    <property type="entry name" value="Glyco_trans_2-like"/>
</dbReference>
<dbReference type="GO" id="GO:0004581">
    <property type="term" value="F:dolichyl-phosphate beta-glucosyltransferase activity"/>
    <property type="evidence" value="ECO:0007669"/>
    <property type="project" value="UniProtKB-EC"/>
</dbReference>
<evidence type="ECO:0000256" key="1">
    <source>
        <dbReference type="ARBA" id="ARBA00004389"/>
    </source>
</evidence>
<dbReference type="GO" id="GO:0006487">
    <property type="term" value="P:protein N-linked glycosylation"/>
    <property type="evidence" value="ECO:0007669"/>
    <property type="project" value="TreeGrafter"/>
</dbReference>
<dbReference type="PROSITE" id="PS51257">
    <property type="entry name" value="PROKAR_LIPOPROTEIN"/>
    <property type="match status" value="1"/>
</dbReference>
<evidence type="ECO:0000313" key="16">
    <source>
        <dbReference type="EMBL" id="VEN43815.1"/>
    </source>
</evidence>
<name>A0A653C7H9_CALMS</name>
<keyword evidence="11 14" id="KW-0472">Membrane</keyword>
<dbReference type="OrthoDB" id="3784at2759"/>
<dbReference type="SUPFAM" id="SSF53448">
    <property type="entry name" value="Nucleotide-diphospho-sugar transferases"/>
    <property type="match status" value="1"/>
</dbReference>
<dbReference type="Proteomes" id="UP000410492">
    <property type="component" value="Unassembled WGS sequence"/>
</dbReference>
<comment type="similarity">
    <text evidence="3">Belongs to the glycosyltransferase 2 family.</text>
</comment>
<dbReference type="GO" id="GO:0005789">
    <property type="term" value="C:endoplasmic reticulum membrane"/>
    <property type="evidence" value="ECO:0007669"/>
    <property type="project" value="UniProtKB-SubCell"/>
</dbReference>
<protein>
    <recommendedName>
        <fullName evidence="13">Dolichyl-phosphate beta-glucosyltransferase</fullName>
        <ecNumber evidence="4">2.4.1.117</ecNumber>
    </recommendedName>
</protein>
<evidence type="ECO:0000256" key="8">
    <source>
        <dbReference type="ARBA" id="ARBA00022824"/>
    </source>
</evidence>
<dbReference type="EMBL" id="CAACVG010007138">
    <property type="protein sequence ID" value="VEN43815.1"/>
    <property type="molecule type" value="Genomic_DNA"/>
</dbReference>
<dbReference type="EC" id="2.4.1.117" evidence="4"/>
<evidence type="ECO:0000256" key="2">
    <source>
        <dbReference type="ARBA" id="ARBA00004922"/>
    </source>
</evidence>
<organism evidence="16 17">
    <name type="scientific">Callosobruchus maculatus</name>
    <name type="common">Southern cowpea weevil</name>
    <name type="synonym">Pulse bruchid</name>
    <dbReference type="NCBI Taxonomy" id="64391"/>
    <lineage>
        <taxon>Eukaryota</taxon>
        <taxon>Metazoa</taxon>
        <taxon>Ecdysozoa</taxon>
        <taxon>Arthropoda</taxon>
        <taxon>Hexapoda</taxon>
        <taxon>Insecta</taxon>
        <taxon>Pterygota</taxon>
        <taxon>Neoptera</taxon>
        <taxon>Endopterygota</taxon>
        <taxon>Coleoptera</taxon>
        <taxon>Polyphaga</taxon>
        <taxon>Cucujiformia</taxon>
        <taxon>Chrysomeloidea</taxon>
        <taxon>Chrysomelidae</taxon>
        <taxon>Bruchinae</taxon>
        <taxon>Bruchini</taxon>
        <taxon>Callosobruchus</taxon>
    </lineage>
</organism>
<evidence type="ECO:0000256" key="7">
    <source>
        <dbReference type="ARBA" id="ARBA00022692"/>
    </source>
</evidence>
<dbReference type="PANTHER" id="PTHR10859">
    <property type="entry name" value="GLYCOSYL TRANSFERASE"/>
    <property type="match status" value="1"/>
</dbReference>
<comment type="subcellular location">
    <subcellularLocation>
        <location evidence="1">Endoplasmic reticulum membrane</location>
        <topology evidence="1">Single-pass membrane protein</topology>
    </subcellularLocation>
</comment>
<evidence type="ECO:0000256" key="11">
    <source>
        <dbReference type="ARBA" id="ARBA00023136"/>
    </source>
</evidence>
<comment type="catalytic activity">
    <reaction evidence="12">
        <text>a di-trans,poly-cis-dolichyl phosphate + UDP-alpha-D-glucose = a di-trans,poly-cis-dolichyl beta-D-glucosyl phosphate + UDP</text>
        <dbReference type="Rhea" id="RHEA:15401"/>
        <dbReference type="Rhea" id="RHEA-COMP:19498"/>
        <dbReference type="Rhea" id="RHEA-COMP:19502"/>
        <dbReference type="ChEBI" id="CHEBI:57525"/>
        <dbReference type="ChEBI" id="CHEBI:57683"/>
        <dbReference type="ChEBI" id="CHEBI:58223"/>
        <dbReference type="ChEBI" id="CHEBI:58885"/>
        <dbReference type="EC" id="2.4.1.117"/>
    </reaction>
    <physiologicalReaction direction="left-to-right" evidence="12">
        <dbReference type="Rhea" id="RHEA:15402"/>
    </physiologicalReaction>
</comment>
<evidence type="ECO:0000256" key="12">
    <source>
        <dbReference type="ARBA" id="ARBA00045097"/>
    </source>
</evidence>
<evidence type="ECO:0000313" key="17">
    <source>
        <dbReference type="Proteomes" id="UP000410492"/>
    </source>
</evidence>
<reference evidence="16 17" key="1">
    <citation type="submission" date="2019-01" db="EMBL/GenBank/DDBJ databases">
        <authorList>
            <person name="Sayadi A."/>
        </authorList>
    </citation>
    <scope>NUCLEOTIDE SEQUENCE [LARGE SCALE GENOMIC DNA]</scope>
</reference>
<dbReference type="Gene3D" id="3.90.550.10">
    <property type="entry name" value="Spore Coat Polysaccharide Biosynthesis Protein SpsA, Chain A"/>
    <property type="match status" value="1"/>
</dbReference>
<evidence type="ECO:0000259" key="15">
    <source>
        <dbReference type="Pfam" id="PF00535"/>
    </source>
</evidence>
<evidence type="ECO:0000256" key="4">
    <source>
        <dbReference type="ARBA" id="ARBA00012583"/>
    </source>
</evidence>